<feature type="region of interest" description="Disordered" evidence="1">
    <location>
        <begin position="484"/>
        <end position="552"/>
    </location>
</feature>
<feature type="compositionally biased region" description="Gly residues" evidence="1">
    <location>
        <begin position="610"/>
        <end position="628"/>
    </location>
</feature>
<feature type="transmembrane region" description="Helical" evidence="2">
    <location>
        <begin position="904"/>
        <end position="928"/>
    </location>
</feature>
<feature type="compositionally biased region" description="Low complexity" evidence="1">
    <location>
        <begin position="674"/>
        <end position="702"/>
    </location>
</feature>
<protein>
    <submittedName>
        <fullName evidence="3">Uncharacterized protein</fullName>
    </submittedName>
</protein>
<feature type="compositionally biased region" description="Low complexity" evidence="1">
    <location>
        <begin position="535"/>
        <end position="552"/>
    </location>
</feature>
<name>A0A6J4UMW3_9BACT</name>
<feature type="compositionally biased region" description="Low complexity" evidence="1">
    <location>
        <begin position="728"/>
        <end position="761"/>
    </location>
</feature>
<dbReference type="AlphaFoldDB" id="A0A6J4UMW3"/>
<proteinExistence type="predicted"/>
<feature type="compositionally biased region" description="Low complexity" evidence="1">
    <location>
        <begin position="484"/>
        <end position="515"/>
    </location>
</feature>
<reference evidence="3" key="1">
    <citation type="submission" date="2020-02" db="EMBL/GenBank/DDBJ databases">
        <authorList>
            <person name="Meier V. D."/>
        </authorList>
    </citation>
    <scope>NUCLEOTIDE SEQUENCE</scope>
    <source>
        <strain evidence="3">AVDCRST_MAG49</strain>
    </source>
</reference>
<evidence type="ECO:0000256" key="2">
    <source>
        <dbReference type="SAM" id="Phobius"/>
    </source>
</evidence>
<evidence type="ECO:0000313" key="3">
    <source>
        <dbReference type="EMBL" id="CAA9552010.1"/>
    </source>
</evidence>
<keyword evidence="2" id="KW-0812">Transmembrane</keyword>
<keyword evidence="2" id="KW-1133">Transmembrane helix</keyword>
<dbReference type="EMBL" id="CADCWG010000124">
    <property type="protein sequence ID" value="CAA9552010.1"/>
    <property type="molecule type" value="Genomic_DNA"/>
</dbReference>
<accession>A0A6J4UMW3</accession>
<evidence type="ECO:0000256" key="1">
    <source>
        <dbReference type="SAM" id="MobiDB-lite"/>
    </source>
</evidence>
<sequence length="933" mass="90915">MRGAKLADARAAGRGSGGSGWRRVRLGELGDERVLGAGARAGGAAWRTVLVVGVVVVGLLSPVSGGRGATAAPAGRVTAKAFLQPAWMDAAAASRLDLGFDVLVPGFVPAPFDGVPPQVSAGGGRYSLYWVVFGGPPTYLEITGTLGGAIPAYSQYDRNNQLVQNATVQGYPAYHDLTPIYDEVWWQAGGVVYQVSSKGMGVGSLALANALQVLTPPVSAPAASLGVPETVESGEVVSVAVDGASGATLTADAGTFEDTGTAVYPGAGGFAVGWRAPEVEDDLVVGFALTDPDSGETLATIQTTVLGAVGGPGVQIALSCPPSATSGATVGVTLYGAGDVSVQTTAGIFPANATNTAFDSNAGGSSLSGTVPGEGAASLTLLAPVVDVVSTVFVDAAGPSAMNAAECEIEIEPATSAESTAPPSEEPTVVAEPTADTVPTEDVVPTATAVRPGGGPVNGGPVNGGPEPAVAATVPLDEVPSAPVTVAASRPAPAPTRNPNATPPRRTATQTASTQPPAPVAGSPSNAGSDDSRVSTATTSETGTATAATGTAAAATGTVVEAGTAGAARPSNPGTGEDPLAGLGAGGGSVPAQYPGSDGTDGPADPGYTGDLGRGTLPGGDGAAGGGLDAARNAGPDAAVVPVAPVAPAVVLPELPAAPPTVVSGRPGQGATGDTGAAQATGTAPATPTPTGTARSATRAATVAVEPKARATRRTATRSPDARGGDAGQTAGTAPAGSPTATASPTATRGPRPTPTAAADRSASEPVVALVGPAGGQVVHRAGAILTVPAGVLRRESTVTVRPVADSALPASAGTDLIPGTAFDVTVVGADGQMVERLDRAVTLRLALSAAGWRDGTVLIWVDGSALRPMDGSALDDGGVSAPLRHFSQFAAGVPDENDGPWGLLAWLVIAAVALVGLAVVGAIASLARRNRV</sequence>
<feature type="region of interest" description="Disordered" evidence="1">
    <location>
        <begin position="661"/>
        <end position="764"/>
    </location>
</feature>
<organism evidence="3">
    <name type="scientific">uncultured Thermomicrobiales bacterium</name>
    <dbReference type="NCBI Taxonomy" id="1645740"/>
    <lineage>
        <taxon>Bacteria</taxon>
        <taxon>Pseudomonadati</taxon>
        <taxon>Thermomicrobiota</taxon>
        <taxon>Thermomicrobia</taxon>
        <taxon>Thermomicrobiales</taxon>
        <taxon>environmental samples</taxon>
    </lineage>
</organism>
<feature type="region of interest" description="Disordered" evidence="1">
    <location>
        <begin position="564"/>
        <end position="629"/>
    </location>
</feature>
<gene>
    <name evidence="3" type="ORF">AVDCRST_MAG49-1874</name>
</gene>
<keyword evidence="2" id="KW-0472">Membrane</keyword>
<feature type="region of interest" description="Disordered" evidence="1">
    <location>
        <begin position="414"/>
        <end position="470"/>
    </location>
</feature>
<feature type="compositionally biased region" description="Gly residues" evidence="1">
    <location>
        <begin position="452"/>
        <end position="463"/>
    </location>
</feature>